<protein>
    <submittedName>
        <fullName evidence="1">Uncharacterized protein</fullName>
    </submittedName>
</protein>
<organism evidence="1 2">
    <name type="scientific">Peronosclerospora sorghi</name>
    <dbReference type="NCBI Taxonomy" id="230839"/>
    <lineage>
        <taxon>Eukaryota</taxon>
        <taxon>Sar</taxon>
        <taxon>Stramenopiles</taxon>
        <taxon>Oomycota</taxon>
        <taxon>Peronosporomycetes</taxon>
        <taxon>Peronosporales</taxon>
        <taxon>Peronosporaceae</taxon>
        <taxon>Peronosclerospora</taxon>
    </lineage>
</organism>
<sequence>MTRLVLREDDRSFPIQNASSWACEANEHVVDVQRNTSSSPQIGPHDAPHRLLVAVRMTRRLVILSAKLSQLRACNFQNDVMGAPVSLLWVSQTLMYVTMSASLRL</sequence>
<dbReference type="Proteomes" id="UP001163321">
    <property type="component" value="Chromosome 1"/>
</dbReference>
<evidence type="ECO:0000313" key="2">
    <source>
        <dbReference type="Proteomes" id="UP001163321"/>
    </source>
</evidence>
<reference evidence="1 2" key="1">
    <citation type="journal article" date="2022" name="bioRxiv">
        <title>The genome of the oomycete Peronosclerospora sorghi, a cosmopolitan pathogen of maize and sorghum, is inflated with dispersed pseudogenes.</title>
        <authorList>
            <person name="Fletcher K."/>
            <person name="Martin F."/>
            <person name="Isakeit T."/>
            <person name="Cavanaugh K."/>
            <person name="Magill C."/>
            <person name="Michelmore R."/>
        </authorList>
    </citation>
    <scope>NUCLEOTIDE SEQUENCE [LARGE SCALE GENOMIC DNA]</scope>
    <source>
        <strain evidence="1">P6</strain>
    </source>
</reference>
<comment type="caution">
    <text evidence="1">The sequence shown here is derived from an EMBL/GenBank/DDBJ whole genome shotgun (WGS) entry which is preliminary data.</text>
</comment>
<dbReference type="EMBL" id="CM047580">
    <property type="protein sequence ID" value="KAI9921352.1"/>
    <property type="molecule type" value="Genomic_DNA"/>
</dbReference>
<evidence type="ECO:0000313" key="1">
    <source>
        <dbReference type="EMBL" id="KAI9921352.1"/>
    </source>
</evidence>
<name>A0ACC0WRH9_9STRA</name>
<accession>A0ACC0WRH9</accession>
<gene>
    <name evidence="1" type="ORF">PsorP6_000321</name>
</gene>
<keyword evidence="2" id="KW-1185">Reference proteome</keyword>
<proteinExistence type="predicted"/>